<evidence type="ECO:0000313" key="2">
    <source>
        <dbReference type="Proteomes" id="UP000091969"/>
    </source>
</evidence>
<dbReference type="STRING" id="1101373.A9O67_03840"/>
<keyword evidence="2" id="KW-1185">Reference proteome</keyword>
<organism evidence="1 2">
    <name type="scientific">Tepidimonas fonticaldi</name>
    <dbReference type="NCBI Taxonomy" id="1101373"/>
    <lineage>
        <taxon>Bacteria</taxon>
        <taxon>Pseudomonadati</taxon>
        <taxon>Pseudomonadota</taxon>
        <taxon>Betaproteobacteria</taxon>
        <taxon>Burkholderiales</taxon>
        <taxon>Tepidimonas</taxon>
    </lineage>
</organism>
<protein>
    <recommendedName>
        <fullName evidence="3">Flagellar protein FliT</fullName>
    </recommendedName>
</protein>
<proteinExistence type="predicted"/>
<name>A0A1A6DTU2_9BURK</name>
<accession>A0A1A6DTU2</accession>
<evidence type="ECO:0008006" key="3">
    <source>
        <dbReference type="Google" id="ProtNLM"/>
    </source>
</evidence>
<dbReference type="AlphaFoldDB" id="A0A1A6DTU2"/>
<reference evidence="1 2" key="1">
    <citation type="submission" date="2016-06" db="EMBL/GenBank/DDBJ databases">
        <title>Genome sequence of Tepidimonas fonticaldi PL17.</title>
        <authorList>
            <person name="Pinnaka A.K."/>
        </authorList>
    </citation>
    <scope>NUCLEOTIDE SEQUENCE [LARGE SCALE GENOMIC DNA]</scope>
    <source>
        <strain evidence="1 2">PL17</strain>
    </source>
</reference>
<sequence length="125" mass="13306">MADVDWTPALEGLRDRLDQALQVLTRHAAGEVDADAWVAACADLAQAFSSVRPLIQRPAPANRSADVAVLLADIGQRLLTLTDLQARLSGATRHALAQLLPQDDLQAYARLGRQRPGRGGVGGYG</sequence>
<gene>
    <name evidence="1" type="ORF">A9O67_03840</name>
</gene>
<comment type="caution">
    <text evidence="1">The sequence shown here is derived from an EMBL/GenBank/DDBJ whole genome shotgun (WGS) entry which is preliminary data.</text>
</comment>
<evidence type="ECO:0000313" key="1">
    <source>
        <dbReference type="EMBL" id="OBS30199.1"/>
    </source>
</evidence>
<dbReference type="EMBL" id="LZDH01000056">
    <property type="protein sequence ID" value="OBS30199.1"/>
    <property type="molecule type" value="Genomic_DNA"/>
</dbReference>
<dbReference type="Proteomes" id="UP000091969">
    <property type="component" value="Unassembled WGS sequence"/>
</dbReference>
<dbReference type="RefSeq" id="WP_068608407.1">
    <property type="nucleotide sequence ID" value="NZ_LZDH01000056.1"/>
</dbReference>